<feature type="transmembrane region" description="Helical" evidence="6">
    <location>
        <begin position="293"/>
        <end position="313"/>
    </location>
</feature>
<evidence type="ECO:0000256" key="5">
    <source>
        <dbReference type="ARBA" id="ARBA00023136"/>
    </source>
</evidence>
<dbReference type="STRING" id="247490.KSU1_C0693"/>
<evidence type="ECO:0000256" key="3">
    <source>
        <dbReference type="ARBA" id="ARBA00022692"/>
    </source>
</evidence>
<evidence type="ECO:0000256" key="4">
    <source>
        <dbReference type="ARBA" id="ARBA00022989"/>
    </source>
</evidence>
<keyword evidence="3 6" id="KW-0812">Transmembrane</keyword>
<evidence type="ECO:0000256" key="2">
    <source>
        <dbReference type="ARBA" id="ARBA00022475"/>
    </source>
</evidence>
<name>I3IKP4_9BACT</name>
<dbReference type="PANTHER" id="PTHR39087:SF2">
    <property type="entry name" value="UPF0104 MEMBRANE PROTEIN MJ1595"/>
    <property type="match status" value="1"/>
</dbReference>
<dbReference type="OrthoDB" id="9786506at2"/>
<organism evidence="7 8">
    <name type="scientific">Candidatus Jettenia caeni</name>
    <dbReference type="NCBI Taxonomy" id="247490"/>
    <lineage>
        <taxon>Bacteria</taxon>
        <taxon>Pseudomonadati</taxon>
        <taxon>Planctomycetota</taxon>
        <taxon>Candidatus Brocadiia</taxon>
        <taxon>Candidatus Brocadiales</taxon>
        <taxon>Candidatus Brocadiaceae</taxon>
        <taxon>Candidatus Jettenia</taxon>
    </lineage>
</organism>
<evidence type="ECO:0000313" key="8">
    <source>
        <dbReference type="Proteomes" id="UP000002985"/>
    </source>
</evidence>
<gene>
    <name evidence="7" type="ORF">KSU1_C0693</name>
</gene>
<protein>
    <recommendedName>
        <fullName evidence="9">Flippase-like domain-containing protein</fullName>
    </recommendedName>
</protein>
<dbReference type="AlphaFoldDB" id="I3IKP4"/>
<dbReference type="eggNOG" id="COG0392">
    <property type="taxonomic scope" value="Bacteria"/>
</dbReference>
<keyword evidence="8" id="KW-1185">Reference proteome</keyword>
<keyword evidence="2" id="KW-1003">Cell membrane</keyword>
<evidence type="ECO:0000256" key="1">
    <source>
        <dbReference type="ARBA" id="ARBA00004651"/>
    </source>
</evidence>
<feature type="transmembrane region" description="Helical" evidence="6">
    <location>
        <begin position="40"/>
        <end position="61"/>
    </location>
</feature>
<comment type="caution">
    <text evidence="7">The sequence shown here is derived from an EMBL/GenBank/DDBJ whole genome shotgun (WGS) entry which is preliminary data.</text>
</comment>
<feature type="transmembrane region" description="Helical" evidence="6">
    <location>
        <begin position="266"/>
        <end position="286"/>
    </location>
</feature>
<evidence type="ECO:0000313" key="7">
    <source>
        <dbReference type="EMBL" id="GAB62289.1"/>
    </source>
</evidence>
<proteinExistence type="predicted"/>
<evidence type="ECO:0008006" key="9">
    <source>
        <dbReference type="Google" id="ProtNLM"/>
    </source>
</evidence>
<sequence length="371" mass="41891">MNLNKKNIFFILSIIVSVVCLWLFVKNIKWSLLGNALREANYWFIIPTLILSLLFFAVRTLRWQGLLSHIKSIPMINLLSITCIGFMANNILPARVGEVLRPFLLYKKEGVKFSTSVATVIVERIFDMLSLILFTVVVIALLPHPSATNHNPSVQVSPHEVNTIKESIIPSLKKWTEVFAVIGVLTTVSLFLVIIRPDFFRKILLKLCSFLPHKFKDKTMEFYESFVYGLRILENKAQTLWILALSFLIWIIAGAEIYLLGFSFHIHLPFVGACLIAVCLALAIALPQAPGYIGVFHIAILKSLDIFGIQATAAQSYAIILWAISVLPSIVLGFLFLWREGIAFREVVRLEEEIAEGKLEELEGITKETPH</sequence>
<reference evidence="7 8" key="1">
    <citation type="journal article" date="2012" name="FEBS Lett.">
        <title>Anammox organism KSU-1 expresses a NirK-type copper-containing nitrite reductase instead of a NirS-type with cytochrome cd1.</title>
        <authorList>
            <person name="Hira D."/>
            <person name="Toh H."/>
            <person name="Migita C.T."/>
            <person name="Okubo H."/>
            <person name="Nishiyama T."/>
            <person name="Hattori M."/>
            <person name="Furukawa K."/>
            <person name="Fujii T."/>
        </authorList>
    </citation>
    <scope>NUCLEOTIDE SEQUENCE [LARGE SCALE GENOMIC DNA]</scope>
</reference>
<evidence type="ECO:0000256" key="6">
    <source>
        <dbReference type="SAM" id="Phobius"/>
    </source>
</evidence>
<accession>I3IKP4</accession>
<keyword evidence="5 6" id="KW-0472">Membrane</keyword>
<dbReference type="EMBL" id="BAFH01000003">
    <property type="protein sequence ID" value="GAB62289.1"/>
    <property type="molecule type" value="Genomic_DNA"/>
</dbReference>
<feature type="transmembrane region" description="Helical" evidence="6">
    <location>
        <begin position="7"/>
        <end position="25"/>
    </location>
</feature>
<keyword evidence="4 6" id="KW-1133">Transmembrane helix</keyword>
<feature type="transmembrane region" description="Helical" evidence="6">
    <location>
        <begin position="178"/>
        <end position="195"/>
    </location>
</feature>
<dbReference type="NCBIfam" id="TIGR00374">
    <property type="entry name" value="flippase-like domain"/>
    <property type="match status" value="1"/>
</dbReference>
<dbReference type="PANTHER" id="PTHR39087">
    <property type="entry name" value="UPF0104 MEMBRANE PROTEIN MJ1595"/>
    <property type="match status" value="1"/>
</dbReference>
<feature type="transmembrane region" description="Helical" evidence="6">
    <location>
        <begin position="240"/>
        <end position="260"/>
    </location>
</feature>
<dbReference type="Pfam" id="PF03706">
    <property type="entry name" value="LPG_synthase_TM"/>
    <property type="match status" value="1"/>
</dbReference>
<feature type="transmembrane region" description="Helical" evidence="6">
    <location>
        <begin position="125"/>
        <end position="143"/>
    </location>
</feature>
<dbReference type="Proteomes" id="UP000002985">
    <property type="component" value="Unassembled WGS sequence"/>
</dbReference>
<comment type="subcellular location">
    <subcellularLocation>
        <location evidence="1">Cell membrane</location>
        <topology evidence="1">Multi-pass membrane protein</topology>
    </subcellularLocation>
</comment>
<dbReference type="InterPro" id="IPR022791">
    <property type="entry name" value="L-PG_synthase/AglD"/>
</dbReference>
<feature type="transmembrane region" description="Helical" evidence="6">
    <location>
        <begin position="319"/>
        <end position="338"/>
    </location>
</feature>
<dbReference type="GO" id="GO:0005886">
    <property type="term" value="C:plasma membrane"/>
    <property type="evidence" value="ECO:0007669"/>
    <property type="project" value="UniProtKB-SubCell"/>
</dbReference>